<dbReference type="Gene3D" id="3.30.420.40">
    <property type="match status" value="1"/>
</dbReference>
<dbReference type="Pfam" id="PF02541">
    <property type="entry name" value="Ppx-GppA"/>
    <property type="match status" value="1"/>
</dbReference>
<proteinExistence type="predicted"/>
<keyword evidence="4" id="KW-1185">Reference proteome</keyword>
<evidence type="ECO:0000259" key="2">
    <source>
        <dbReference type="Pfam" id="PF02541"/>
    </source>
</evidence>
<reference evidence="3 4" key="1">
    <citation type="journal article" date="2021" name="Microbiol. Resour. Announc.">
        <title>Complete Genome Sequences of Three Human Oral Treponema parvum Isolates.</title>
        <authorList>
            <person name="Zeng H."/>
            <person name="Watt R.M."/>
        </authorList>
    </citation>
    <scope>NUCLEOTIDE SEQUENCE [LARGE SCALE GENOMIC DNA]</scope>
    <source>
        <strain evidence="3 4">ATCC 700770</strain>
    </source>
</reference>
<feature type="domain" description="Ppx/GppA phosphatase N-terminal" evidence="2">
    <location>
        <begin position="25"/>
        <end position="303"/>
    </location>
</feature>
<dbReference type="InterPro" id="IPR050273">
    <property type="entry name" value="GppA/Ppx_hydrolase"/>
</dbReference>
<feature type="coiled-coil region" evidence="1">
    <location>
        <begin position="229"/>
        <end position="256"/>
    </location>
</feature>
<dbReference type="InterPro" id="IPR043129">
    <property type="entry name" value="ATPase_NBD"/>
</dbReference>
<accession>A0A975IEA4</accession>
<dbReference type="RefSeq" id="WP_210120423.1">
    <property type="nucleotide sequence ID" value="NZ_CP054142.1"/>
</dbReference>
<dbReference type="Proteomes" id="UP000671908">
    <property type="component" value="Chromosome"/>
</dbReference>
<dbReference type="AlphaFoldDB" id="A0A975IEA4"/>
<protein>
    <submittedName>
        <fullName evidence="3">Ppx/GppA family phosphatase</fullName>
    </submittedName>
</protein>
<evidence type="ECO:0000256" key="1">
    <source>
        <dbReference type="SAM" id="Coils"/>
    </source>
</evidence>
<dbReference type="PANTHER" id="PTHR30005:SF0">
    <property type="entry name" value="RETROGRADE REGULATION PROTEIN 2"/>
    <property type="match status" value="1"/>
</dbReference>
<keyword evidence="1" id="KW-0175">Coiled coil</keyword>
<dbReference type="Gene3D" id="3.30.420.150">
    <property type="entry name" value="Exopolyphosphatase. Domain 2"/>
    <property type="match status" value="1"/>
</dbReference>
<dbReference type="SUPFAM" id="SSF53067">
    <property type="entry name" value="Actin-like ATPase domain"/>
    <property type="match status" value="2"/>
</dbReference>
<evidence type="ECO:0000313" key="4">
    <source>
        <dbReference type="Proteomes" id="UP000671908"/>
    </source>
</evidence>
<sequence length="305" mass="32775">MSRKAIIDIGSNSIKFFVGELAADRTIKTVLDTNDIARLGEGLDSTGAISPEAMERNVASVAAFAKQAKELGADQIVSVGTMALRKASNSTEFVEKVKKTCGVEVQIIPGEEEARLSYLAILSGLPLEKDTDLVVFDTGGGSTEFIYGKGTQMVKRFSVNLGAVRITENYLKADPVSPADVQAAIAQIDKEFKEAGVNGKPAQLVGMGGTVTSMGAVKHKMVKYDPSVIQGSRLTKKDIEEQIEEYSKRTVEQRKELPGLQPKRADVILAGACILKVITDRLGADGLTISDRGLRHGLAFDLFQK</sequence>
<dbReference type="KEGG" id="tpav:HRQ91_04305"/>
<evidence type="ECO:0000313" key="3">
    <source>
        <dbReference type="EMBL" id="QTQ13741.1"/>
    </source>
</evidence>
<dbReference type="EMBL" id="CP054142">
    <property type="protein sequence ID" value="QTQ13741.1"/>
    <property type="molecule type" value="Genomic_DNA"/>
</dbReference>
<dbReference type="GO" id="GO:0016462">
    <property type="term" value="F:pyrophosphatase activity"/>
    <property type="evidence" value="ECO:0007669"/>
    <property type="project" value="TreeGrafter"/>
</dbReference>
<name>A0A975IEA4_9SPIR</name>
<gene>
    <name evidence="3" type="ORF">HRQ91_04305</name>
</gene>
<dbReference type="CDD" id="cd24054">
    <property type="entry name" value="ASKHA_NBD_AaPPX-GppA_MtPPX2-like"/>
    <property type="match status" value="1"/>
</dbReference>
<organism evidence="3 4">
    <name type="scientific">Treponema parvum</name>
    <dbReference type="NCBI Taxonomy" id="138851"/>
    <lineage>
        <taxon>Bacteria</taxon>
        <taxon>Pseudomonadati</taxon>
        <taxon>Spirochaetota</taxon>
        <taxon>Spirochaetia</taxon>
        <taxon>Spirochaetales</taxon>
        <taxon>Treponemataceae</taxon>
        <taxon>Treponema</taxon>
    </lineage>
</organism>
<dbReference type="InterPro" id="IPR003695">
    <property type="entry name" value="Ppx_GppA_N"/>
</dbReference>
<dbReference type="PANTHER" id="PTHR30005">
    <property type="entry name" value="EXOPOLYPHOSPHATASE"/>
    <property type="match status" value="1"/>
</dbReference>